<evidence type="ECO:0000313" key="5">
    <source>
        <dbReference type="Proteomes" id="UP001295740"/>
    </source>
</evidence>
<dbReference type="SUPFAM" id="SSF52266">
    <property type="entry name" value="SGNH hydrolase"/>
    <property type="match status" value="1"/>
</dbReference>
<comment type="caution">
    <text evidence="4">The sequence shown here is derived from an EMBL/GenBank/DDBJ whole genome shotgun (WGS) entry which is preliminary data.</text>
</comment>
<dbReference type="EMBL" id="CAUWAG010000004">
    <property type="protein sequence ID" value="CAJ2502507.1"/>
    <property type="molecule type" value="Genomic_DNA"/>
</dbReference>
<dbReference type="InterPro" id="IPR051532">
    <property type="entry name" value="Ester_Hydrolysis_Enzymes"/>
</dbReference>
<keyword evidence="2" id="KW-0472">Membrane</keyword>
<feature type="transmembrane region" description="Helical" evidence="2">
    <location>
        <begin position="24"/>
        <end position="47"/>
    </location>
</feature>
<keyword evidence="2" id="KW-0812">Transmembrane</keyword>
<keyword evidence="5" id="KW-1185">Reference proteome</keyword>
<dbReference type="Proteomes" id="UP001295740">
    <property type="component" value="Unassembled WGS sequence"/>
</dbReference>
<dbReference type="AlphaFoldDB" id="A0AAI8VD91"/>
<dbReference type="InterPro" id="IPR013830">
    <property type="entry name" value="SGNH_hydro"/>
</dbReference>
<feature type="region of interest" description="Disordered" evidence="1">
    <location>
        <begin position="81"/>
        <end position="118"/>
    </location>
</feature>
<keyword evidence="2" id="KW-1133">Transmembrane helix</keyword>
<dbReference type="Pfam" id="PF13472">
    <property type="entry name" value="Lipase_GDSL_2"/>
    <property type="match status" value="1"/>
</dbReference>
<protein>
    <submittedName>
        <fullName evidence="4">Uu.00g099010.m01.CDS01</fullName>
    </submittedName>
</protein>
<sequence>METNLEKNAPMRGSRFSWLRTKRAIIGLSLVTCAVIVVIVLAATHVIHGGGSSQDSGSKQQIGAKITSSAGQAVSTSSSASAVSTQSSSLTSSSTPTSSAKTKPTTTSSTSSTASTSSAASTDVPLRIMALGASIVKGETSPGYLGFRKPMRDELVNLGFVVNMVGSIRLGDFTDNDVEAYGGKKITQMQDYATQVVPEAQPNLFLINLGTNNILQNKDVDKAGAQMEDLTNYLLAASNQSTVILSTLLINNVPKKEPMILDINAQYRTIMEGFEADGKPVVLAEMHPDEGVSDVPTLADIGPDGSHPTVAGYEIMGHLFVQAIQEASEKGLIRKAVDNGTPDDGDAERA</sequence>
<evidence type="ECO:0000313" key="4">
    <source>
        <dbReference type="EMBL" id="CAJ2502507.1"/>
    </source>
</evidence>
<reference evidence="4" key="1">
    <citation type="submission" date="2023-10" db="EMBL/GenBank/DDBJ databases">
        <authorList>
            <person name="Hackl T."/>
        </authorList>
    </citation>
    <scope>NUCLEOTIDE SEQUENCE</scope>
</reference>
<dbReference type="Gene3D" id="3.40.50.1110">
    <property type="entry name" value="SGNH hydrolase"/>
    <property type="match status" value="1"/>
</dbReference>
<feature type="domain" description="SGNH hydrolase-type esterase" evidence="3">
    <location>
        <begin position="172"/>
        <end position="315"/>
    </location>
</feature>
<accession>A0AAI8VD91</accession>
<dbReference type="GO" id="GO:0004622">
    <property type="term" value="F:phosphatidylcholine lysophospholipase activity"/>
    <property type="evidence" value="ECO:0007669"/>
    <property type="project" value="TreeGrafter"/>
</dbReference>
<evidence type="ECO:0000256" key="1">
    <source>
        <dbReference type="SAM" id="MobiDB-lite"/>
    </source>
</evidence>
<proteinExistence type="predicted"/>
<dbReference type="PANTHER" id="PTHR30383:SF31">
    <property type="entry name" value="SGNH HYDROLASE-TYPE ESTERASE DOMAIN-CONTAINING PROTEIN-RELATED"/>
    <property type="match status" value="1"/>
</dbReference>
<name>A0AAI8VD91_9PEZI</name>
<dbReference type="PANTHER" id="PTHR30383">
    <property type="entry name" value="THIOESTERASE 1/PROTEASE 1/LYSOPHOSPHOLIPASE L1"/>
    <property type="match status" value="1"/>
</dbReference>
<dbReference type="InterPro" id="IPR036514">
    <property type="entry name" value="SGNH_hydro_sf"/>
</dbReference>
<gene>
    <name evidence="4" type="ORF">KHLLAP_LOCUS2975</name>
</gene>
<evidence type="ECO:0000259" key="3">
    <source>
        <dbReference type="Pfam" id="PF13472"/>
    </source>
</evidence>
<organism evidence="4 5">
    <name type="scientific">Anthostomella pinea</name>
    <dbReference type="NCBI Taxonomy" id="933095"/>
    <lineage>
        <taxon>Eukaryota</taxon>
        <taxon>Fungi</taxon>
        <taxon>Dikarya</taxon>
        <taxon>Ascomycota</taxon>
        <taxon>Pezizomycotina</taxon>
        <taxon>Sordariomycetes</taxon>
        <taxon>Xylariomycetidae</taxon>
        <taxon>Xylariales</taxon>
        <taxon>Xylariaceae</taxon>
        <taxon>Anthostomella</taxon>
    </lineage>
</organism>
<evidence type="ECO:0000256" key="2">
    <source>
        <dbReference type="SAM" id="Phobius"/>
    </source>
</evidence>